<keyword evidence="3 11" id="KW-0808">Transferase</keyword>
<evidence type="ECO:0000256" key="7">
    <source>
        <dbReference type="ARBA" id="ARBA00022840"/>
    </source>
</evidence>
<dbReference type="GO" id="GO:0046872">
    <property type="term" value="F:metal ion binding"/>
    <property type="evidence" value="ECO:0007669"/>
    <property type="project" value="UniProtKB-KW"/>
</dbReference>
<evidence type="ECO:0000313" key="12">
    <source>
        <dbReference type="Proteomes" id="UP000228510"/>
    </source>
</evidence>
<comment type="cofactor">
    <cofactor evidence="1">
        <name>Mg(2+)</name>
        <dbReference type="ChEBI" id="CHEBI:18420"/>
    </cofactor>
</comment>
<dbReference type="InterPro" id="IPR002934">
    <property type="entry name" value="Polymerase_NTP_transf_dom"/>
</dbReference>
<keyword evidence="7" id="KW-0067">ATP-binding</keyword>
<reference evidence="12" key="1">
    <citation type="submission" date="2017-09" db="EMBL/GenBank/DDBJ databases">
        <title>Depth-based differentiation of microbial function through sediment-hosted aquifers and enrichment of novel symbionts in the deep terrestrial subsurface.</title>
        <authorList>
            <person name="Probst A.J."/>
            <person name="Ladd B."/>
            <person name="Jarett J.K."/>
            <person name="Geller-Mcgrath D.E."/>
            <person name="Sieber C.M.K."/>
            <person name="Emerson J.B."/>
            <person name="Anantharaman K."/>
            <person name="Thomas B.C."/>
            <person name="Malmstrom R."/>
            <person name="Stieglmeier M."/>
            <person name="Klingl A."/>
            <person name="Woyke T."/>
            <person name="Ryan C.M."/>
            <person name="Banfield J.F."/>
        </authorList>
    </citation>
    <scope>NUCLEOTIDE SEQUENCE [LARGE SCALE GENOMIC DNA]</scope>
</reference>
<dbReference type="CDD" id="cd05403">
    <property type="entry name" value="NT_KNTase_like"/>
    <property type="match status" value="1"/>
</dbReference>
<keyword evidence="4" id="KW-0548">Nucleotidyltransferase</keyword>
<dbReference type="InterPro" id="IPR052038">
    <property type="entry name" value="Type-VII_TA_antitoxin"/>
</dbReference>
<evidence type="ECO:0000256" key="3">
    <source>
        <dbReference type="ARBA" id="ARBA00022679"/>
    </source>
</evidence>
<dbReference type="InterPro" id="IPR043519">
    <property type="entry name" value="NT_sf"/>
</dbReference>
<evidence type="ECO:0000259" key="10">
    <source>
        <dbReference type="Pfam" id="PF01909"/>
    </source>
</evidence>
<keyword evidence="2" id="KW-1277">Toxin-antitoxin system</keyword>
<organism evidence="11 12">
    <name type="scientific">Candidatus Falkowbacteria bacterium CG10_big_fil_rev_8_21_14_0_10_44_15</name>
    <dbReference type="NCBI Taxonomy" id="1974569"/>
    <lineage>
        <taxon>Bacteria</taxon>
        <taxon>Candidatus Falkowiibacteriota</taxon>
    </lineage>
</organism>
<evidence type="ECO:0000256" key="6">
    <source>
        <dbReference type="ARBA" id="ARBA00022741"/>
    </source>
</evidence>
<dbReference type="GO" id="GO:0005524">
    <property type="term" value="F:ATP binding"/>
    <property type="evidence" value="ECO:0007669"/>
    <property type="project" value="UniProtKB-KW"/>
</dbReference>
<accession>A0A2H0V1Z2</accession>
<evidence type="ECO:0000256" key="2">
    <source>
        <dbReference type="ARBA" id="ARBA00022649"/>
    </source>
</evidence>
<evidence type="ECO:0000256" key="9">
    <source>
        <dbReference type="ARBA" id="ARBA00038276"/>
    </source>
</evidence>
<sequence length="95" mass="10828">MDKKIKIKINNQLPFLKKRYHVKKMGVFGSVARAEAGENSDIDILVEFNAPIGLFDFIELEDCLSKKLHKKVDLVSKKALKPAIKKDILTEVIYV</sequence>
<dbReference type="Proteomes" id="UP000228510">
    <property type="component" value="Unassembled WGS sequence"/>
</dbReference>
<comment type="caution">
    <text evidence="11">The sequence shown here is derived from an EMBL/GenBank/DDBJ whole genome shotgun (WGS) entry which is preliminary data.</text>
</comment>
<feature type="domain" description="Polymerase nucleotidyl transferase" evidence="10">
    <location>
        <begin position="11"/>
        <end position="95"/>
    </location>
</feature>
<comment type="similarity">
    <text evidence="9">Belongs to the MntA antitoxin family.</text>
</comment>
<dbReference type="Pfam" id="PF01909">
    <property type="entry name" value="NTP_transf_2"/>
    <property type="match status" value="1"/>
</dbReference>
<dbReference type="PANTHER" id="PTHR33571:SF19">
    <property type="entry name" value="PROTEIN ADENYLYLTRANSFERASE MJ0128-RELATED"/>
    <property type="match status" value="1"/>
</dbReference>
<dbReference type="SUPFAM" id="SSF81301">
    <property type="entry name" value="Nucleotidyltransferase"/>
    <property type="match status" value="1"/>
</dbReference>
<keyword evidence="5" id="KW-0479">Metal-binding</keyword>
<evidence type="ECO:0000256" key="8">
    <source>
        <dbReference type="ARBA" id="ARBA00022842"/>
    </source>
</evidence>
<name>A0A2H0V1Z2_9BACT</name>
<dbReference type="EMBL" id="PFAT01000028">
    <property type="protein sequence ID" value="PIR92370.1"/>
    <property type="molecule type" value="Genomic_DNA"/>
</dbReference>
<dbReference type="AlphaFoldDB" id="A0A2H0V1Z2"/>
<evidence type="ECO:0000256" key="4">
    <source>
        <dbReference type="ARBA" id="ARBA00022695"/>
    </source>
</evidence>
<dbReference type="PANTHER" id="PTHR33571">
    <property type="entry name" value="SSL8005 PROTEIN"/>
    <property type="match status" value="1"/>
</dbReference>
<keyword evidence="6" id="KW-0547">Nucleotide-binding</keyword>
<evidence type="ECO:0000256" key="5">
    <source>
        <dbReference type="ARBA" id="ARBA00022723"/>
    </source>
</evidence>
<protein>
    <submittedName>
        <fullName evidence="11">Nucleotidyltransferase</fullName>
    </submittedName>
</protein>
<evidence type="ECO:0000256" key="1">
    <source>
        <dbReference type="ARBA" id="ARBA00001946"/>
    </source>
</evidence>
<proteinExistence type="inferred from homology"/>
<keyword evidence="8" id="KW-0460">Magnesium</keyword>
<evidence type="ECO:0000313" key="11">
    <source>
        <dbReference type="EMBL" id="PIR92370.1"/>
    </source>
</evidence>
<gene>
    <name evidence="11" type="ORF">COU01_02225</name>
</gene>
<dbReference type="Gene3D" id="3.30.460.10">
    <property type="entry name" value="Beta Polymerase, domain 2"/>
    <property type="match status" value="1"/>
</dbReference>
<dbReference type="GO" id="GO:0016779">
    <property type="term" value="F:nucleotidyltransferase activity"/>
    <property type="evidence" value="ECO:0007669"/>
    <property type="project" value="UniProtKB-KW"/>
</dbReference>